<evidence type="ECO:0000256" key="2">
    <source>
        <dbReference type="SAM" id="Phobius"/>
    </source>
</evidence>
<dbReference type="AlphaFoldDB" id="A0A9X4LIE0"/>
<evidence type="ECO:0000313" key="5">
    <source>
        <dbReference type="Proteomes" id="UP001152766"/>
    </source>
</evidence>
<evidence type="ECO:0000259" key="3">
    <source>
        <dbReference type="Pfam" id="PF07811"/>
    </source>
</evidence>
<name>A0A9X4LIE0_9BURK</name>
<keyword evidence="5" id="KW-1185">Reference proteome</keyword>
<accession>A0A9X4LIE0</accession>
<feature type="region of interest" description="Disordered" evidence="1">
    <location>
        <begin position="240"/>
        <end position="265"/>
    </location>
</feature>
<dbReference type="EMBL" id="SGUG01000019">
    <property type="protein sequence ID" value="MDG0863524.1"/>
    <property type="molecule type" value="Genomic_DNA"/>
</dbReference>
<dbReference type="Proteomes" id="UP001152766">
    <property type="component" value="Unassembled WGS sequence"/>
</dbReference>
<dbReference type="RefSeq" id="WP_268153332.1">
    <property type="nucleotide sequence ID" value="NZ_JAPPUW010000021.1"/>
</dbReference>
<protein>
    <submittedName>
        <fullName evidence="4">Pilus assembly protein</fullName>
    </submittedName>
</protein>
<organism evidence="4 5">
    <name type="scientific">Pelomonas aquatica</name>
    <dbReference type="NCBI Taxonomy" id="431058"/>
    <lineage>
        <taxon>Bacteria</taxon>
        <taxon>Pseudomonadati</taxon>
        <taxon>Pseudomonadota</taxon>
        <taxon>Betaproteobacteria</taxon>
        <taxon>Burkholderiales</taxon>
        <taxon>Sphaerotilaceae</taxon>
        <taxon>Roseateles</taxon>
    </lineage>
</organism>
<keyword evidence="2" id="KW-1133">Transmembrane helix</keyword>
<sequence length="297" mass="31741">MRRHLCRPRPGPQRQRGAGLVETTLVLPTLLFLVLGLWQAALGYHAKSSVNYATFEAARAGSVANASRAKIMSGFQRAMLGYYGGGRTAAELASTGKKVLEDITGTVVRIEILSPTQESFDDYNSPELQKALKTDEKVIPNTGLDELSCPRDVPGCQSDPKKNASGQSLLDANLLKLRVTYGIPEKKQLPLVGRFYTWALGKLGAGADDPFKQALIDAHRIPVVSHVVVRMQSDAIRNAAMVSNPGPGNDGRPVDPGPPASSPSLPTCPWWDPSCSICTDGSDVGKCEPKPPSCGGH</sequence>
<dbReference type="InterPro" id="IPR012495">
    <property type="entry name" value="TadE-like_dom"/>
</dbReference>
<gene>
    <name evidence="4" type="ORF">EXJ73_13720</name>
</gene>
<evidence type="ECO:0000313" key="4">
    <source>
        <dbReference type="EMBL" id="MDG0863524.1"/>
    </source>
</evidence>
<keyword evidence="2" id="KW-0472">Membrane</keyword>
<reference evidence="4" key="1">
    <citation type="submission" date="2019-02" db="EMBL/GenBank/DDBJ databases">
        <title>Draft genome of the type strain Pelomonas aquatica CCUG 52575T.</title>
        <authorList>
            <person name="Gomila M."/>
            <person name="Lalucat J."/>
        </authorList>
    </citation>
    <scope>NUCLEOTIDE SEQUENCE</scope>
    <source>
        <strain evidence="4">CCUG 52575</strain>
    </source>
</reference>
<evidence type="ECO:0000256" key="1">
    <source>
        <dbReference type="SAM" id="MobiDB-lite"/>
    </source>
</evidence>
<feature type="transmembrane region" description="Helical" evidence="2">
    <location>
        <begin position="20"/>
        <end position="41"/>
    </location>
</feature>
<dbReference type="Pfam" id="PF07811">
    <property type="entry name" value="TadE"/>
    <property type="match status" value="1"/>
</dbReference>
<feature type="domain" description="TadE-like" evidence="3">
    <location>
        <begin position="17"/>
        <end position="59"/>
    </location>
</feature>
<comment type="caution">
    <text evidence="4">The sequence shown here is derived from an EMBL/GenBank/DDBJ whole genome shotgun (WGS) entry which is preliminary data.</text>
</comment>
<proteinExistence type="predicted"/>
<keyword evidence="2" id="KW-0812">Transmembrane</keyword>